<name>A0A1F6BX94_9BACT</name>
<comment type="caution">
    <text evidence="1">The sequence shown here is derived from an EMBL/GenBank/DDBJ whole genome shotgun (WGS) entry which is preliminary data.</text>
</comment>
<proteinExistence type="predicted"/>
<evidence type="ECO:0000313" key="1">
    <source>
        <dbReference type="EMBL" id="OGG41147.1"/>
    </source>
</evidence>
<dbReference type="STRING" id="1798474.A2118_03690"/>
<evidence type="ECO:0000313" key="2">
    <source>
        <dbReference type="Proteomes" id="UP000179014"/>
    </source>
</evidence>
<gene>
    <name evidence="1" type="ORF">A2118_03690</name>
</gene>
<organism evidence="1 2">
    <name type="scientific">Candidatus Kaiserbacteria bacterium GWA2_50_9</name>
    <dbReference type="NCBI Taxonomy" id="1798474"/>
    <lineage>
        <taxon>Bacteria</taxon>
        <taxon>Candidatus Kaiseribacteriota</taxon>
    </lineage>
</organism>
<dbReference type="Proteomes" id="UP000179014">
    <property type="component" value="Unassembled WGS sequence"/>
</dbReference>
<protein>
    <submittedName>
        <fullName evidence="1">Uncharacterized protein</fullName>
    </submittedName>
</protein>
<sequence>MATNMTLGVVSTADLVEEIGRMKGNFPVAREFVDEALRRIRGDEEDTVYYFGGGPHFQRIYELAVKLENTAATRN</sequence>
<dbReference type="AlphaFoldDB" id="A0A1F6BX94"/>
<dbReference type="EMBL" id="MFKN01000010">
    <property type="protein sequence ID" value="OGG41147.1"/>
    <property type="molecule type" value="Genomic_DNA"/>
</dbReference>
<accession>A0A1F6BX94</accession>
<reference evidence="1 2" key="1">
    <citation type="journal article" date="2016" name="Nat. Commun.">
        <title>Thousands of microbial genomes shed light on interconnected biogeochemical processes in an aquifer system.</title>
        <authorList>
            <person name="Anantharaman K."/>
            <person name="Brown C.T."/>
            <person name="Hug L.A."/>
            <person name="Sharon I."/>
            <person name="Castelle C.J."/>
            <person name="Probst A.J."/>
            <person name="Thomas B.C."/>
            <person name="Singh A."/>
            <person name="Wilkins M.J."/>
            <person name="Karaoz U."/>
            <person name="Brodie E.L."/>
            <person name="Williams K.H."/>
            <person name="Hubbard S.S."/>
            <person name="Banfield J.F."/>
        </authorList>
    </citation>
    <scope>NUCLEOTIDE SEQUENCE [LARGE SCALE GENOMIC DNA]</scope>
</reference>